<feature type="region of interest" description="Disordered" evidence="1">
    <location>
        <begin position="1"/>
        <end position="25"/>
    </location>
</feature>
<organism evidence="2 3">
    <name type="scientific">Botrytis hyacinthi</name>
    <dbReference type="NCBI Taxonomy" id="278943"/>
    <lineage>
        <taxon>Eukaryota</taxon>
        <taxon>Fungi</taxon>
        <taxon>Dikarya</taxon>
        <taxon>Ascomycota</taxon>
        <taxon>Pezizomycotina</taxon>
        <taxon>Leotiomycetes</taxon>
        <taxon>Helotiales</taxon>
        <taxon>Sclerotiniaceae</taxon>
        <taxon>Botrytis</taxon>
    </lineage>
</organism>
<comment type="caution">
    <text evidence="2">The sequence shown here is derived from an EMBL/GenBank/DDBJ whole genome shotgun (WGS) entry which is preliminary data.</text>
</comment>
<evidence type="ECO:0000256" key="1">
    <source>
        <dbReference type="SAM" id="MobiDB-lite"/>
    </source>
</evidence>
<evidence type="ECO:0000313" key="2">
    <source>
        <dbReference type="EMBL" id="TGO41173.1"/>
    </source>
</evidence>
<gene>
    <name evidence="2" type="ORF">BHYA_0025g00230</name>
</gene>
<dbReference type="AlphaFoldDB" id="A0A4Z1H7F2"/>
<evidence type="ECO:0000313" key="3">
    <source>
        <dbReference type="Proteomes" id="UP000297814"/>
    </source>
</evidence>
<dbReference type="Proteomes" id="UP000297814">
    <property type="component" value="Unassembled WGS sequence"/>
</dbReference>
<proteinExistence type="predicted"/>
<accession>A0A4Z1H7F2</accession>
<sequence>MYNVFTQPNSLPPRQWPPGGPAERHFIDLPPPPPPAECLSFNSEIPRDQKAYLKAGKKEYPFTKHLARLSKHVLTYLYKEMGPIMV</sequence>
<dbReference type="EMBL" id="PQXK01000025">
    <property type="protein sequence ID" value="TGO41173.1"/>
    <property type="molecule type" value="Genomic_DNA"/>
</dbReference>
<name>A0A4Z1H7F2_9HELO</name>
<feature type="compositionally biased region" description="Pro residues" evidence="1">
    <location>
        <begin position="10"/>
        <end position="20"/>
    </location>
</feature>
<protein>
    <submittedName>
        <fullName evidence="2">Uncharacterized protein</fullName>
    </submittedName>
</protein>
<keyword evidence="3" id="KW-1185">Reference proteome</keyword>
<reference evidence="2 3" key="1">
    <citation type="submission" date="2017-12" db="EMBL/GenBank/DDBJ databases">
        <title>Comparative genomics of Botrytis spp.</title>
        <authorList>
            <person name="Valero-Jimenez C.A."/>
            <person name="Tapia P."/>
            <person name="Veloso J."/>
            <person name="Silva-Moreno E."/>
            <person name="Staats M."/>
            <person name="Valdes J.H."/>
            <person name="Van Kan J.A.L."/>
        </authorList>
    </citation>
    <scope>NUCLEOTIDE SEQUENCE [LARGE SCALE GENOMIC DNA]</scope>
    <source>
        <strain evidence="2 3">Bh0001</strain>
    </source>
</reference>